<feature type="transmembrane region" description="Helical" evidence="1">
    <location>
        <begin position="6"/>
        <end position="28"/>
    </location>
</feature>
<reference evidence="2" key="1">
    <citation type="journal article" date="2021" name="Proc. Natl. Acad. Sci. U.S.A.">
        <title>A Catalog of Tens of Thousands of Viruses from Human Metagenomes Reveals Hidden Associations with Chronic Diseases.</title>
        <authorList>
            <person name="Tisza M.J."/>
            <person name="Buck C.B."/>
        </authorList>
    </citation>
    <scope>NUCLEOTIDE SEQUENCE</scope>
    <source>
        <strain evidence="2">Ctai52</strain>
    </source>
</reference>
<keyword evidence="1" id="KW-1133">Transmembrane helix</keyword>
<sequence length="133" mass="15352">MLNLDLSFTITAIIALISLISPILTTIINNFHDSKIRELELKNRIYEQTVIYKRDIILGYLSSVGKCISYCETTDLKDYGFYYAKSLVLITNDNTIELMKKLNQEIVNNSWDSASKIFHTLIPYIKNEIINSH</sequence>
<name>A0A8S5VFB8_9CAUD</name>
<evidence type="ECO:0000256" key="1">
    <source>
        <dbReference type="SAM" id="Phobius"/>
    </source>
</evidence>
<accession>A0A8S5VFB8</accession>
<proteinExistence type="predicted"/>
<dbReference type="EMBL" id="BK016258">
    <property type="protein sequence ID" value="DAG05374.1"/>
    <property type="molecule type" value="Genomic_DNA"/>
</dbReference>
<evidence type="ECO:0000313" key="2">
    <source>
        <dbReference type="EMBL" id="DAG05374.1"/>
    </source>
</evidence>
<protein>
    <submittedName>
        <fullName evidence="2">Uncharacterized protein</fullName>
    </submittedName>
</protein>
<keyword evidence="1" id="KW-0472">Membrane</keyword>
<organism evidence="2">
    <name type="scientific">Myoviridae sp. ctai52</name>
    <dbReference type="NCBI Taxonomy" id="2825134"/>
    <lineage>
        <taxon>Viruses</taxon>
        <taxon>Duplodnaviria</taxon>
        <taxon>Heunggongvirae</taxon>
        <taxon>Uroviricota</taxon>
        <taxon>Caudoviricetes</taxon>
    </lineage>
</organism>
<keyword evidence="1" id="KW-0812">Transmembrane</keyword>